<keyword evidence="3" id="KW-1185">Reference proteome</keyword>
<dbReference type="EMBL" id="SJOL01006394">
    <property type="protein sequence ID" value="TGZ67886.1"/>
    <property type="molecule type" value="Genomic_DNA"/>
</dbReference>
<protein>
    <submittedName>
        <fullName evidence="2">Uncharacterized protein</fullName>
    </submittedName>
</protein>
<evidence type="ECO:0000313" key="3">
    <source>
        <dbReference type="Proteomes" id="UP000308267"/>
    </source>
</evidence>
<feature type="region of interest" description="Disordered" evidence="1">
    <location>
        <begin position="991"/>
        <end position="1017"/>
    </location>
</feature>
<dbReference type="Proteomes" id="UP000308267">
    <property type="component" value="Unassembled WGS sequence"/>
</dbReference>
<comment type="caution">
    <text evidence="2">The sequence shown here is derived from an EMBL/GenBank/DDBJ whole genome shotgun (WGS) entry which is preliminary data.</text>
</comment>
<feature type="compositionally biased region" description="Low complexity" evidence="1">
    <location>
        <begin position="1000"/>
        <end position="1015"/>
    </location>
</feature>
<accession>A0A4S2LWH8</accession>
<feature type="compositionally biased region" description="Polar residues" evidence="1">
    <location>
        <begin position="205"/>
        <end position="218"/>
    </location>
</feature>
<feature type="region of interest" description="Disordered" evidence="1">
    <location>
        <begin position="197"/>
        <end position="253"/>
    </location>
</feature>
<feature type="compositionally biased region" description="Low complexity" evidence="1">
    <location>
        <begin position="1146"/>
        <end position="1159"/>
    </location>
</feature>
<proteinExistence type="predicted"/>
<evidence type="ECO:0000256" key="1">
    <source>
        <dbReference type="SAM" id="MobiDB-lite"/>
    </source>
</evidence>
<feature type="region of interest" description="Disordered" evidence="1">
    <location>
        <begin position="1133"/>
        <end position="1163"/>
    </location>
</feature>
<feature type="region of interest" description="Disordered" evidence="1">
    <location>
        <begin position="371"/>
        <end position="440"/>
    </location>
</feature>
<feature type="region of interest" description="Disordered" evidence="1">
    <location>
        <begin position="45"/>
        <end position="71"/>
    </location>
</feature>
<feature type="compositionally biased region" description="Polar residues" evidence="1">
    <location>
        <begin position="586"/>
        <end position="598"/>
    </location>
</feature>
<dbReference type="AlphaFoldDB" id="A0A4S2LWH8"/>
<dbReference type="OrthoDB" id="6280453at2759"/>
<evidence type="ECO:0000313" key="2">
    <source>
        <dbReference type="EMBL" id="TGZ67886.1"/>
    </source>
</evidence>
<gene>
    <name evidence="2" type="ORF">CRM22_004545</name>
</gene>
<feature type="region of interest" description="Disordered" evidence="1">
    <location>
        <begin position="705"/>
        <end position="786"/>
    </location>
</feature>
<organism evidence="2 3">
    <name type="scientific">Opisthorchis felineus</name>
    <dbReference type="NCBI Taxonomy" id="147828"/>
    <lineage>
        <taxon>Eukaryota</taxon>
        <taxon>Metazoa</taxon>
        <taxon>Spiralia</taxon>
        <taxon>Lophotrochozoa</taxon>
        <taxon>Platyhelminthes</taxon>
        <taxon>Trematoda</taxon>
        <taxon>Digenea</taxon>
        <taxon>Opisthorchiida</taxon>
        <taxon>Opisthorchiata</taxon>
        <taxon>Opisthorchiidae</taxon>
        <taxon>Opisthorchis</taxon>
    </lineage>
</organism>
<feature type="compositionally biased region" description="Pro residues" evidence="1">
    <location>
        <begin position="705"/>
        <end position="718"/>
    </location>
</feature>
<feature type="region of interest" description="Disordered" evidence="1">
    <location>
        <begin position="821"/>
        <end position="872"/>
    </location>
</feature>
<feature type="compositionally biased region" description="Low complexity" evidence="1">
    <location>
        <begin position="339"/>
        <end position="354"/>
    </location>
</feature>
<feature type="region of interest" description="Disordered" evidence="1">
    <location>
        <begin position="558"/>
        <end position="598"/>
    </location>
</feature>
<feature type="compositionally biased region" description="Polar residues" evidence="1">
    <location>
        <begin position="755"/>
        <end position="764"/>
    </location>
</feature>
<sequence length="1272" mass="135876">MCDAAVFCHMPSMSTYNKSHIGNEIGCKTLDYLSSFANLESGAKSSYDSDDCPNLNSQSKPRYDPVKSVTTPQPQETIIDGFAILSFGTKEDLMLYTQHTNADRLKASSTHVSDDKATRSRRTCATTKRRIKAHYNRASEDPRGDMLTAVGGVEPSGEDALDSGSDHKNGCLTNGLCIDDVQSDRSLDACIKFPMPDSDSDNHGRSNQLDANSANQLTPFRISKHRQSTSPGANRDATFEPITHGEQYGSRPSSCLSVGTIGSGRSHCTEDGKQSRPLSYADAVLATTLDCHLAPLSTTWSDRIPNSNALAAPWRLPNVSSVEGVDFHVHPDCNSSMLSVQPVSSASNPAASSHSRPKPCHRFSVAALTDETDIKSQESVGDEVNSEENSVKYPPHFGDKRLNSKRPKQRYSGSRRNPSDAGDVHNSSPQLRGCDPSSLHGAGDPIISTAFFRSSMHLRPSTDSMAPGMHGSLSSAVAMHKSNGHCQSSCSSSGTDQPFPFATATTPHSVETNHQWHGSRDLDQLVGMGAGTAERLFNNVRFDEVYSLTMAALAGAEAKTRKRSAVLSGSSDKMNSAEELKHKSPSRTSAPGTSVSTVLATDSTRISCSTVGSPPPMRFPPPVPSISTTVTTCTSVLSALANNSTVTVQRDPAMTDSQDPSTHSLLHAAYNIRKFANRLPGSVPVPCKQGNQLGYQSPFPTLPVPQPNFPLNLPPPPSLTTGGSFPEAPGHDTSQFAGNIRDGSRQPPSAPSVHVASQQTNQSPHFGLSGHVAAATSGNPTFHPPCPPPLLPASTYLPFQELFGSSFQKQWASLFKRQISGPRASDPTELNGAAEGLFPKPNQPPAPGIPSDVSRLFLPPPVPSPRSFPSGSQLPATCGLPFALGSQQVYASSSVPSTLTSDKAKASLSMPSHSSMLSRPTHPGHTCGHWADAHVRIAHYIRHHQSQTGPWPSRPDFTKGTNVDPVAAELPLRPAAHSSQSNLLHPVLRSTRLPAPDSNPTATSLPPLSTPSMLPRFNGSIGNQGVPSFLQPSPLPVDRTGQKNAFLSYLLEGLLSGSPRMMLPNGQIPSKDSFDSLWQSALQNVHNQTAYPASSSSSSSPALAVRPPYLGDPTLSGCRAKWSFPTPNPRGTLSASVYSDPPQPSPSGSFGGFPPLGLSHRPNLDTKRRRTELPPVFQCPSTHADVNGSNIPPVPVPNPIFHPPGFPIQTVYKHEMLSAASNILNGYRFPGTHLRAPHPAAPVRQEVSHRTTLGQGLKLNPRPSHLAPIHPW</sequence>
<feature type="region of interest" description="Disordered" evidence="1">
    <location>
        <begin position="338"/>
        <end position="359"/>
    </location>
</feature>
<reference evidence="2 3" key="1">
    <citation type="journal article" date="2019" name="BMC Genomics">
        <title>New insights from Opisthorchis felineus genome: update on genomics of the epidemiologically important liver flukes.</title>
        <authorList>
            <person name="Ershov N.I."/>
            <person name="Mordvinov V.A."/>
            <person name="Prokhortchouk E.B."/>
            <person name="Pakharukova M.Y."/>
            <person name="Gunbin K.V."/>
            <person name="Ustyantsev K."/>
            <person name="Genaev M.A."/>
            <person name="Blinov A.G."/>
            <person name="Mazur A."/>
            <person name="Boulygina E."/>
            <person name="Tsygankova S."/>
            <person name="Khrameeva E."/>
            <person name="Chekanov N."/>
            <person name="Fan G."/>
            <person name="Xiao A."/>
            <person name="Zhang H."/>
            <person name="Xu X."/>
            <person name="Yang H."/>
            <person name="Solovyev V."/>
            <person name="Lee S.M."/>
            <person name="Liu X."/>
            <person name="Afonnikov D.A."/>
            <person name="Skryabin K.G."/>
        </authorList>
    </citation>
    <scope>NUCLEOTIDE SEQUENCE [LARGE SCALE GENOMIC DNA]</scope>
    <source>
        <strain evidence="2">AK-0245</strain>
        <tissue evidence="2">Whole organism</tissue>
    </source>
</reference>
<feature type="compositionally biased region" description="Low complexity" evidence="1">
    <location>
        <begin position="907"/>
        <end position="918"/>
    </location>
</feature>
<feature type="region of interest" description="Disordered" evidence="1">
    <location>
        <begin position="902"/>
        <end position="923"/>
    </location>
</feature>
<name>A0A4S2LWH8_OPIFE</name>